<evidence type="ECO:0000256" key="1">
    <source>
        <dbReference type="SAM" id="Phobius"/>
    </source>
</evidence>
<dbReference type="GO" id="GO:0008237">
    <property type="term" value="F:metallopeptidase activity"/>
    <property type="evidence" value="ECO:0007669"/>
    <property type="project" value="UniProtKB-KW"/>
</dbReference>
<feature type="transmembrane region" description="Helical" evidence="1">
    <location>
        <begin position="201"/>
        <end position="222"/>
    </location>
</feature>
<sequence length="255" mass="27181">MRPVATRASDGGPGADADFPFRDGRPVAIGGSGWALLMASVAVAFAALALIPLRSFPGNLLPPLVFAGLPLLVLGVLVGRHWTALFRRVGWREVGVMALFAIATMAASLLAALVVRALDGVAPNPVTAAMMEMSAGAFVLRLLPTLPQLLGEEILTILPFLALLWFATQVLRLSRRAGILVGLIGSSLIFAAVHLPTYDWHWAQCLGVIGTARVILTLAYIWTRNLWVSTGAHVLNDWTEFSLAFGMSHVPIGTD</sequence>
<feature type="transmembrane region" description="Helical" evidence="1">
    <location>
        <begin position="34"/>
        <end position="53"/>
    </location>
</feature>
<organism evidence="2 3">
    <name type="scientific">Falsiroseomonas frigidaquae</name>
    <dbReference type="NCBI Taxonomy" id="487318"/>
    <lineage>
        <taxon>Bacteria</taxon>
        <taxon>Pseudomonadati</taxon>
        <taxon>Pseudomonadota</taxon>
        <taxon>Alphaproteobacteria</taxon>
        <taxon>Acetobacterales</taxon>
        <taxon>Roseomonadaceae</taxon>
        <taxon>Falsiroseomonas</taxon>
    </lineage>
</organism>
<feature type="transmembrane region" description="Helical" evidence="1">
    <location>
        <begin position="60"/>
        <end position="82"/>
    </location>
</feature>
<keyword evidence="2" id="KW-0378">Hydrolase</keyword>
<feature type="transmembrane region" description="Helical" evidence="1">
    <location>
        <begin position="149"/>
        <end position="167"/>
    </location>
</feature>
<keyword evidence="1" id="KW-0812">Transmembrane</keyword>
<gene>
    <name evidence="2" type="ORF">HB662_06305</name>
</gene>
<proteinExistence type="predicted"/>
<reference evidence="2 3" key="1">
    <citation type="submission" date="2020-03" db="EMBL/GenBank/DDBJ databases">
        <title>Roseomonas selenitidurans sp. nov. isolated from soil.</title>
        <authorList>
            <person name="Liu H."/>
        </authorList>
    </citation>
    <scope>NUCLEOTIDE SEQUENCE [LARGE SCALE GENOMIC DNA]</scope>
    <source>
        <strain evidence="2 3">JCM 15073</strain>
    </source>
</reference>
<keyword evidence="3" id="KW-1185">Reference proteome</keyword>
<evidence type="ECO:0000313" key="3">
    <source>
        <dbReference type="Proteomes" id="UP000765160"/>
    </source>
</evidence>
<keyword evidence="1" id="KW-1133">Transmembrane helix</keyword>
<keyword evidence="2" id="KW-0482">Metalloprotease</keyword>
<feature type="transmembrane region" description="Helical" evidence="1">
    <location>
        <begin position="179"/>
        <end position="195"/>
    </location>
</feature>
<evidence type="ECO:0000313" key="2">
    <source>
        <dbReference type="EMBL" id="NKE44382.1"/>
    </source>
</evidence>
<accession>A0ABX1EVQ5</accession>
<feature type="transmembrane region" description="Helical" evidence="1">
    <location>
        <begin position="94"/>
        <end position="114"/>
    </location>
</feature>
<dbReference type="EMBL" id="JAAVTX010000002">
    <property type="protein sequence ID" value="NKE44382.1"/>
    <property type="molecule type" value="Genomic_DNA"/>
</dbReference>
<dbReference type="Proteomes" id="UP000765160">
    <property type="component" value="Unassembled WGS sequence"/>
</dbReference>
<comment type="caution">
    <text evidence="2">The sequence shown here is derived from an EMBL/GenBank/DDBJ whole genome shotgun (WGS) entry which is preliminary data.</text>
</comment>
<keyword evidence="1" id="KW-0472">Membrane</keyword>
<keyword evidence="2" id="KW-0645">Protease</keyword>
<protein>
    <submittedName>
        <fullName evidence="2">CPBP family intramembrane metalloprotease</fullName>
    </submittedName>
</protein>
<name>A0ABX1EVQ5_9PROT</name>